<sequence>MNKKGLTVSLLVGSLLLSGCGKAEEVKKVKAAPAIVNNLKHLKHENPLGGNSFDPERLMYASADEMSFEEVPYDNGVDNDEAFYAIKDPEFIDLDVFEDNGETQSYWMQSKGYEFTKRENGDDKSGNDKTIFSIYRSTIEDDKWSNTDQLAFEFSVNNIGKVKDGEYVPAAEEKILDNASKPVFNDIPKGYHFTGVDLINNSLYFSFVKNNKETDEEQNLLVKRVLLEKEQNKIDTIYDGVYGETSFLNTAAGPRMYVYIGRIYYICKEIGQAPFKYTDTTNLLENEGYLSFMDDSFLYVYSDGLKKVNLVTGDPLFTKNGDDRVAEGTQVVDVDKDHIYIIDQEKNQFLVYDKNLKKLSTSPDFKWEDEGFNEYEFYATKDRIHVWQQVEYQRKEAIEKIQITKLENKIK</sequence>
<feature type="chain" id="PRO_5040813175" description="DUF5050 domain-containing protein" evidence="1">
    <location>
        <begin position="24"/>
        <end position="411"/>
    </location>
</feature>
<evidence type="ECO:0000313" key="2">
    <source>
        <dbReference type="EMBL" id="MCK6259413.1"/>
    </source>
</evidence>
<dbReference type="RefSeq" id="WP_248254784.1">
    <property type="nucleotide sequence ID" value="NZ_JAIWJX010000004.1"/>
</dbReference>
<proteinExistence type="predicted"/>
<dbReference type="EMBL" id="JAIWJX010000004">
    <property type="protein sequence ID" value="MCK6259413.1"/>
    <property type="molecule type" value="Genomic_DNA"/>
</dbReference>
<dbReference type="Proteomes" id="UP001139011">
    <property type="component" value="Unassembled WGS sequence"/>
</dbReference>
<evidence type="ECO:0008006" key="4">
    <source>
        <dbReference type="Google" id="ProtNLM"/>
    </source>
</evidence>
<gene>
    <name evidence="2" type="ORF">LCY76_22840</name>
</gene>
<comment type="caution">
    <text evidence="2">The sequence shown here is derived from an EMBL/GenBank/DDBJ whole genome shotgun (WGS) entry which is preliminary data.</text>
</comment>
<organism evidence="2 3">
    <name type="scientific">Fictibacillus marinisediminis</name>
    <dbReference type="NCBI Taxonomy" id="2878389"/>
    <lineage>
        <taxon>Bacteria</taxon>
        <taxon>Bacillati</taxon>
        <taxon>Bacillota</taxon>
        <taxon>Bacilli</taxon>
        <taxon>Bacillales</taxon>
        <taxon>Fictibacillaceae</taxon>
        <taxon>Fictibacillus</taxon>
    </lineage>
</organism>
<name>A0A9X1XGL0_9BACL</name>
<dbReference type="PROSITE" id="PS51257">
    <property type="entry name" value="PROKAR_LIPOPROTEIN"/>
    <property type="match status" value="1"/>
</dbReference>
<feature type="signal peptide" evidence="1">
    <location>
        <begin position="1"/>
        <end position="23"/>
    </location>
</feature>
<evidence type="ECO:0000256" key="1">
    <source>
        <dbReference type="SAM" id="SignalP"/>
    </source>
</evidence>
<accession>A0A9X1XGL0</accession>
<keyword evidence="1" id="KW-0732">Signal</keyword>
<protein>
    <recommendedName>
        <fullName evidence="4">DUF5050 domain-containing protein</fullName>
    </recommendedName>
</protein>
<keyword evidence="3" id="KW-1185">Reference proteome</keyword>
<reference evidence="2" key="1">
    <citation type="submission" date="2021-09" db="EMBL/GenBank/DDBJ databases">
        <title>Genome analysis of Fictibacillus sp. KIGAM418 isolated from marine sediment.</title>
        <authorList>
            <person name="Seo M.-J."/>
            <person name="Cho E.-S."/>
            <person name="Hwang C.Y."/>
        </authorList>
    </citation>
    <scope>NUCLEOTIDE SEQUENCE</scope>
    <source>
        <strain evidence="2">KIGAM418</strain>
    </source>
</reference>
<dbReference type="AlphaFoldDB" id="A0A9X1XGL0"/>
<evidence type="ECO:0000313" key="3">
    <source>
        <dbReference type="Proteomes" id="UP001139011"/>
    </source>
</evidence>